<dbReference type="InterPro" id="IPR019615">
    <property type="entry name" value="DUF2487"/>
</dbReference>
<sequence length="145" mass="15906">MKFSEIAKDQWAELQPYLDTCLLPITGLTGSESPWEAGDRLEELRDALDLIEIPYRGRVVTYPAVQYVPGQAGERILDDVCHALKEAGFRYVVAITAAARVSGMLPAAADLQLYVDPASLQASPDDARRSVTAQIQSLWTRENGA</sequence>
<gene>
    <name evidence="1" type="ORF">SD70_06845</name>
</gene>
<evidence type="ECO:0000313" key="1">
    <source>
        <dbReference type="EMBL" id="KIL41568.1"/>
    </source>
</evidence>
<accession>A0ABR5AL99</accession>
<organism evidence="1 2">
    <name type="scientific">Gordoniibacillus kamchatkensis</name>
    <dbReference type="NCBI Taxonomy" id="1590651"/>
    <lineage>
        <taxon>Bacteria</taxon>
        <taxon>Bacillati</taxon>
        <taxon>Bacillota</taxon>
        <taxon>Bacilli</taxon>
        <taxon>Bacillales</taxon>
        <taxon>Paenibacillaceae</taxon>
        <taxon>Gordoniibacillus</taxon>
    </lineage>
</organism>
<evidence type="ECO:0008006" key="3">
    <source>
        <dbReference type="Google" id="ProtNLM"/>
    </source>
</evidence>
<keyword evidence="2" id="KW-1185">Reference proteome</keyword>
<dbReference type="Proteomes" id="UP000031967">
    <property type="component" value="Unassembled WGS sequence"/>
</dbReference>
<comment type="caution">
    <text evidence="1">The sequence shown here is derived from an EMBL/GenBank/DDBJ whole genome shotgun (WGS) entry which is preliminary data.</text>
</comment>
<dbReference type="RefSeq" id="WP_041046852.1">
    <property type="nucleotide sequence ID" value="NZ_JXAK01000008.1"/>
</dbReference>
<reference evidence="1 2" key="1">
    <citation type="submission" date="2014-12" db="EMBL/GenBank/DDBJ databases">
        <title>Draft genome sequence of Paenibacillus kamchatkensis strain B-2647.</title>
        <authorList>
            <person name="Karlyshev A.V."/>
            <person name="Kudryashova E.B."/>
        </authorList>
    </citation>
    <scope>NUCLEOTIDE SEQUENCE [LARGE SCALE GENOMIC DNA]</scope>
    <source>
        <strain evidence="1 2">VKM B-2647</strain>
    </source>
</reference>
<evidence type="ECO:0000313" key="2">
    <source>
        <dbReference type="Proteomes" id="UP000031967"/>
    </source>
</evidence>
<protein>
    <recommendedName>
        <fullName evidence="3">DUF2487 family protein</fullName>
    </recommendedName>
</protein>
<proteinExistence type="predicted"/>
<dbReference type="Pfam" id="PF10673">
    <property type="entry name" value="DUF2487"/>
    <property type="match status" value="1"/>
</dbReference>
<dbReference type="EMBL" id="JXAK01000008">
    <property type="protein sequence ID" value="KIL41568.1"/>
    <property type="molecule type" value="Genomic_DNA"/>
</dbReference>
<name>A0ABR5AL99_9BACL</name>